<dbReference type="PANTHER" id="PTHR42734:SF17">
    <property type="entry name" value="METAL TRANSPORT SYSTEM ATP-BINDING PROTEIN TM_0124-RELATED"/>
    <property type="match status" value="1"/>
</dbReference>
<keyword evidence="7" id="KW-1185">Reference proteome</keyword>
<feature type="domain" description="ABC transporter" evidence="5">
    <location>
        <begin position="7"/>
        <end position="238"/>
    </location>
</feature>
<dbReference type="Gene3D" id="3.40.50.300">
    <property type="entry name" value="P-loop containing nucleotide triphosphate hydrolases"/>
    <property type="match status" value="1"/>
</dbReference>
<dbReference type="RefSeq" id="WP_301192329.1">
    <property type="nucleotide sequence ID" value="NZ_JAPDPJ010000064.1"/>
</dbReference>
<dbReference type="PROSITE" id="PS50893">
    <property type="entry name" value="ABC_TRANSPORTER_2"/>
    <property type="match status" value="1"/>
</dbReference>
<dbReference type="GO" id="GO:0016887">
    <property type="term" value="F:ATP hydrolysis activity"/>
    <property type="evidence" value="ECO:0007669"/>
    <property type="project" value="InterPro"/>
</dbReference>
<comment type="similarity">
    <text evidence="1">Belongs to the ABC transporter superfamily.</text>
</comment>
<evidence type="ECO:0000313" key="6">
    <source>
        <dbReference type="EMBL" id="MCW3788772.1"/>
    </source>
</evidence>
<name>A0AAE3M8A1_9BACT</name>
<proteinExistence type="inferred from homology"/>
<dbReference type="PANTHER" id="PTHR42734">
    <property type="entry name" value="METAL TRANSPORT SYSTEM ATP-BINDING PROTEIN TM_0124-RELATED"/>
    <property type="match status" value="1"/>
</dbReference>
<keyword evidence="2" id="KW-0813">Transport</keyword>
<dbReference type="SUPFAM" id="SSF52540">
    <property type="entry name" value="P-loop containing nucleoside triphosphate hydrolases"/>
    <property type="match status" value="1"/>
</dbReference>
<evidence type="ECO:0000256" key="1">
    <source>
        <dbReference type="ARBA" id="ARBA00005417"/>
    </source>
</evidence>
<dbReference type="InterPro" id="IPR050153">
    <property type="entry name" value="Metal_Ion_Import_ABC"/>
</dbReference>
<sequence length="249" mass="28197">MDRTPIINIKNVSAGYSPDKIILKNINFTVYKNDFIGIIGPNGGGKSTLLKVILGLLKPLNGEISYKEKSYNKVNIGYLPQINTIDKDFPIKVIDVVLSGLMNGNPFKRFSRPEKQKAIDLLSKMGLEKYQNNPISKLSGGQMQRVYLCRAIINNPELLILDEPNTYVDKNFEKELYQHLIELNQKMAILLVTHDIGTISSVVKTIACVNEKLHYHNSNIISEEVLKTYNCPFELITHGHIPHRVLDNH</sequence>
<gene>
    <name evidence="6" type="ORF">OM075_20040</name>
</gene>
<accession>A0AAE3M8A1</accession>
<dbReference type="AlphaFoldDB" id="A0AAE3M8A1"/>
<comment type="caution">
    <text evidence="6">The sequence shown here is derived from an EMBL/GenBank/DDBJ whole genome shotgun (WGS) entry which is preliminary data.</text>
</comment>
<dbReference type="SMART" id="SM00382">
    <property type="entry name" value="AAA"/>
    <property type="match status" value="1"/>
</dbReference>
<evidence type="ECO:0000256" key="3">
    <source>
        <dbReference type="ARBA" id="ARBA00022741"/>
    </source>
</evidence>
<evidence type="ECO:0000256" key="4">
    <source>
        <dbReference type="ARBA" id="ARBA00022840"/>
    </source>
</evidence>
<dbReference type="InterPro" id="IPR027417">
    <property type="entry name" value="P-loop_NTPase"/>
</dbReference>
<dbReference type="InterPro" id="IPR003439">
    <property type="entry name" value="ABC_transporter-like_ATP-bd"/>
</dbReference>
<evidence type="ECO:0000259" key="5">
    <source>
        <dbReference type="PROSITE" id="PS50893"/>
    </source>
</evidence>
<dbReference type="Pfam" id="PF00005">
    <property type="entry name" value="ABC_tran"/>
    <property type="match status" value="1"/>
</dbReference>
<keyword evidence="3" id="KW-0547">Nucleotide-binding</keyword>
<keyword evidence="4 6" id="KW-0067">ATP-binding</keyword>
<evidence type="ECO:0000313" key="7">
    <source>
        <dbReference type="Proteomes" id="UP001209229"/>
    </source>
</evidence>
<dbReference type="Proteomes" id="UP001209229">
    <property type="component" value="Unassembled WGS sequence"/>
</dbReference>
<dbReference type="InterPro" id="IPR003593">
    <property type="entry name" value="AAA+_ATPase"/>
</dbReference>
<reference evidence="6" key="1">
    <citation type="submission" date="2022-10" db="EMBL/GenBank/DDBJ databases">
        <authorList>
            <person name="Yu W.X."/>
        </authorList>
    </citation>
    <scope>NUCLEOTIDE SEQUENCE</scope>
    <source>
        <strain evidence="6">AAT</strain>
    </source>
</reference>
<dbReference type="EMBL" id="JAPDPJ010000064">
    <property type="protein sequence ID" value="MCW3788772.1"/>
    <property type="molecule type" value="Genomic_DNA"/>
</dbReference>
<dbReference type="GO" id="GO:0005524">
    <property type="term" value="F:ATP binding"/>
    <property type="evidence" value="ECO:0007669"/>
    <property type="project" value="UniProtKB-KW"/>
</dbReference>
<organism evidence="6 7">
    <name type="scientific">Plebeiibacterium sediminum</name>
    <dbReference type="NCBI Taxonomy" id="2992112"/>
    <lineage>
        <taxon>Bacteria</taxon>
        <taxon>Pseudomonadati</taxon>
        <taxon>Bacteroidota</taxon>
        <taxon>Bacteroidia</taxon>
        <taxon>Marinilabiliales</taxon>
        <taxon>Marinilabiliaceae</taxon>
        <taxon>Plebeiibacterium</taxon>
    </lineage>
</organism>
<evidence type="ECO:0000256" key="2">
    <source>
        <dbReference type="ARBA" id="ARBA00022448"/>
    </source>
</evidence>
<protein>
    <submittedName>
        <fullName evidence="6">ATP-binding cassette domain-containing protein</fullName>
    </submittedName>
</protein>